<proteinExistence type="predicted"/>
<protein>
    <submittedName>
        <fullName evidence="1">Uncharacterized protein</fullName>
    </submittedName>
</protein>
<dbReference type="AlphaFoldDB" id="A0A0A9CYD0"/>
<reference evidence="1" key="1">
    <citation type="submission" date="2014-09" db="EMBL/GenBank/DDBJ databases">
        <authorList>
            <person name="Magalhaes I.L.F."/>
            <person name="Oliveira U."/>
            <person name="Santos F.R."/>
            <person name="Vidigal T.H.D.A."/>
            <person name="Brescovit A.D."/>
            <person name="Santos A.J."/>
        </authorList>
    </citation>
    <scope>NUCLEOTIDE SEQUENCE</scope>
    <source>
        <tissue evidence="1">Shoot tissue taken approximately 20 cm above the soil surface</tissue>
    </source>
</reference>
<reference evidence="1" key="2">
    <citation type="journal article" date="2015" name="Data Brief">
        <title>Shoot transcriptome of the giant reed, Arundo donax.</title>
        <authorList>
            <person name="Barrero R.A."/>
            <person name="Guerrero F.D."/>
            <person name="Moolhuijzen P."/>
            <person name="Goolsby J.A."/>
            <person name="Tidwell J."/>
            <person name="Bellgard S.E."/>
            <person name="Bellgard M.I."/>
        </authorList>
    </citation>
    <scope>NUCLEOTIDE SEQUENCE</scope>
    <source>
        <tissue evidence="1">Shoot tissue taken approximately 20 cm above the soil surface</tissue>
    </source>
</reference>
<sequence>MYNHKDHLITLQSRVSQAKTWKSGQSRLKLTHNHQA</sequence>
<organism evidence="1">
    <name type="scientific">Arundo donax</name>
    <name type="common">Giant reed</name>
    <name type="synonym">Donax arundinaceus</name>
    <dbReference type="NCBI Taxonomy" id="35708"/>
    <lineage>
        <taxon>Eukaryota</taxon>
        <taxon>Viridiplantae</taxon>
        <taxon>Streptophyta</taxon>
        <taxon>Embryophyta</taxon>
        <taxon>Tracheophyta</taxon>
        <taxon>Spermatophyta</taxon>
        <taxon>Magnoliopsida</taxon>
        <taxon>Liliopsida</taxon>
        <taxon>Poales</taxon>
        <taxon>Poaceae</taxon>
        <taxon>PACMAD clade</taxon>
        <taxon>Arundinoideae</taxon>
        <taxon>Arundineae</taxon>
        <taxon>Arundo</taxon>
    </lineage>
</organism>
<name>A0A0A9CYD0_ARUDO</name>
<evidence type="ECO:0000313" key="1">
    <source>
        <dbReference type="EMBL" id="JAD80581.1"/>
    </source>
</evidence>
<accession>A0A0A9CYD0</accession>
<dbReference type="EMBL" id="GBRH01217314">
    <property type="protein sequence ID" value="JAD80581.1"/>
    <property type="molecule type" value="Transcribed_RNA"/>
</dbReference>